<dbReference type="SUPFAM" id="SSF55874">
    <property type="entry name" value="ATPase domain of HSP90 chaperone/DNA topoisomerase II/histidine kinase"/>
    <property type="match status" value="1"/>
</dbReference>
<dbReference type="RefSeq" id="WP_258024545.1">
    <property type="nucleotide sequence ID" value="NZ_WTFF01000116.1"/>
</dbReference>
<comment type="caution">
    <text evidence="3">The sequence shown here is derived from an EMBL/GenBank/DDBJ whole genome shotgun (WGS) entry which is preliminary data.</text>
</comment>
<dbReference type="InterPro" id="IPR050267">
    <property type="entry name" value="Anti-sigma-factor_SerPK"/>
</dbReference>
<proteinExistence type="predicted"/>
<dbReference type="PANTHER" id="PTHR35526">
    <property type="entry name" value="ANTI-SIGMA-F FACTOR RSBW-RELATED"/>
    <property type="match status" value="1"/>
</dbReference>
<evidence type="ECO:0000256" key="1">
    <source>
        <dbReference type="ARBA" id="ARBA00022527"/>
    </source>
</evidence>
<dbReference type="Pfam" id="PF13581">
    <property type="entry name" value="HATPase_c_2"/>
    <property type="match status" value="1"/>
</dbReference>
<dbReference type="Proteomes" id="UP000812013">
    <property type="component" value="Unassembled WGS sequence"/>
</dbReference>
<keyword evidence="1" id="KW-0418">Kinase</keyword>
<evidence type="ECO:0000313" key="3">
    <source>
        <dbReference type="EMBL" id="MBW5483659.1"/>
    </source>
</evidence>
<evidence type="ECO:0000313" key="4">
    <source>
        <dbReference type="Proteomes" id="UP000812013"/>
    </source>
</evidence>
<keyword evidence="1" id="KW-0808">Transferase</keyword>
<keyword evidence="4" id="KW-1185">Reference proteome</keyword>
<name>A0ABS6Z7B5_9ACTN</name>
<protein>
    <submittedName>
        <fullName evidence="3">ATP-binding protein</fullName>
    </submittedName>
</protein>
<keyword evidence="1" id="KW-0723">Serine/threonine-protein kinase</keyword>
<keyword evidence="3" id="KW-0547">Nucleotide-binding</keyword>
<dbReference type="Gene3D" id="3.30.565.10">
    <property type="entry name" value="Histidine kinase-like ATPase, C-terminal domain"/>
    <property type="match status" value="1"/>
</dbReference>
<sequence>MADNRRRGAFLAEPAADELQVPACLGSLAAIAAFVQAVAGRAGLDQGSAYRLRLAVDELATNIVTHGYRGGDGRITVRGRAGAGWARIVVEDSAPPFDPVAGRLPPATDEPPERRRIGGLGIHLALTSVDEFSYVRRDGRNISTLTVKAEGTDPCPPRP</sequence>
<dbReference type="EMBL" id="WTFF01000116">
    <property type="protein sequence ID" value="MBW5483659.1"/>
    <property type="molecule type" value="Genomic_DNA"/>
</dbReference>
<dbReference type="InterPro" id="IPR003594">
    <property type="entry name" value="HATPase_dom"/>
</dbReference>
<dbReference type="GO" id="GO:0005524">
    <property type="term" value="F:ATP binding"/>
    <property type="evidence" value="ECO:0007669"/>
    <property type="project" value="UniProtKB-KW"/>
</dbReference>
<dbReference type="CDD" id="cd16936">
    <property type="entry name" value="HATPase_RsbW-like"/>
    <property type="match status" value="1"/>
</dbReference>
<feature type="domain" description="Histidine kinase/HSP90-like ATPase" evidence="2">
    <location>
        <begin position="22"/>
        <end position="145"/>
    </location>
</feature>
<dbReference type="PANTHER" id="PTHR35526:SF6">
    <property type="entry name" value="SLR1861 PROTEIN"/>
    <property type="match status" value="1"/>
</dbReference>
<gene>
    <name evidence="3" type="ORF">GPJ59_17645</name>
</gene>
<organism evidence="3 4">
    <name type="scientific">Streptomyces bambusae</name>
    <dbReference type="NCBI Taxonomy" id="1550616"/>
    <lineage>
        <taxon>Bacteria</taxon>
        <taxon>Bacillati</taxon>
        <taxon>Actinomycetota</taxon>
        <taxon>Actinomycetes</taxon>
        <taxon>Kitasatosporales</taxon>
        <taxon>Streptomycetaceae</taxon>
        <taxon>Streptomyces</taxon>
    </lineage>
</organism>
<accession>A0ABS6Z7B5</accession>
<reference evidence="3 4" key="1">
    <citation type="submission" date="2019-12" db="EMBL/GenBank/DDBJ databases">
        <title>Genome sequence of Streptomyces bambusae.</title>
        <authorList>
            <person name="Bansal K."/>
            <person name="Choksket S."/>
            <person name="Korpole S."/>
            <person name="Patil P.B."/>
        </authorList>
    </citation>
    <scope>NUCLEOTIDE SEQUENCE [LARGE SCALE GENOMIC DNA]</scope>
    <source>
        <strain evidence="3 4">SK60</strain>
    </source>
</reference>
<dbReference type="InterPro" id="IPR036890">
    <property type="entry name" value="HATPase_C_sf"/>
</dbReference>
<keyword evidence="3" id="KW-0067">ATP-binding</keyword>
<evidence type="ECO:0000259" key="2">
    <source>
        <dbReference type="Pfam" id="PF13581"/>
    </source>
</evidence>